<dbReference type="EMBL" id="JBHSSC010000035">
    <property type="protein sequence ID" value="MFC6181235.1"/>
    <property type="molecule type" value="Genomic_DNA"/>
</dbReference>
<organism evidence="1 2">
    <name type="scientific">Lactiplantibacillus daowaiensis</name>
    <dbReference type="NCBI Taxonomy" id="2559918"/>
    <lineage>
        <taxon>Bacteria</taxon>
        <taxon>Bacillati</taxon>
        <taxon>Bacillota</taxon>
        <taxon>Bacilli</taxon>
        <taxon>Lactobacillales</taxon>
        <taxon>Lactobacillaceae</taxon>
        <taxon>Lactiplantibacillus</taxon>
    </lineage>
</organism>
<sequence length="151" mass="16185">MATITKLLSRHFKKAPKAATVETQATLPPVTEAELAADTTEMAVQLARLNVGQEDRVLICLENDSAKTAVEKAVWRIGGRTRSLPGHATADDVKAALQKEPITAMLVRDDLIGTVKAERSTVTRLVALNTAPGLTLIRDRALVGHLPKTTA</sequence>
<gene>
    <name evidence="1" type="ORF">ACFP5Y_08390</name>
</gene>
<evidence type="ECO:0000313" key="1">
    <source>
        <dbReference type="EMBL" id="MFC6181235.1"/>
    </source>
</evidence>
<dbReference type="Proteomes" id="UP001596282">
    <property type="component" value="Unassembled WGS sequence"/>
</dbReference>
<protein>
    <submittedName>
        <fullName evidence="1">AMP-binding protein</fullName>
    </submittedName>
</protein>
<name>A0ABW1S1H5_9LACO</name>
<dbReference type="SUPFAM" id="SSF56801">
    <property type="entry name" value="Acetyl-CoA synthetase-like"/>
    <property type="match status" value="1"/>
</dbReference>
<accession>A0ABW1S1H5</accession>
<evidence type="ECO:0000313" key="2">
    <source>
        <dbReference type="Proteomes" id="UP001596282"/>
    </source>
</evidence>
<dbReference type="RefSeq" id="WP_137629234.1">
    <property type="nucleotide sequence ID" value="NZ_BJDJ01000019.1"/>
</dbReference>
<reference evidence="2" key="1">
    <citation type="journal article" date="2019" name="Int. J. Syst. Evol. Microbiol.">
        <title>The Global Catalogue of Microorganisms (GCM) 10K type strain sequencing project: providing services to taxonomists for standard genome sequencing and annotation.</title>
        <authorList>
            <consortium name="The Broad Institute Genomics Platform"/>
            <consortium name="The Broad Institute Genome Sequencing Center for Infectious Disease"/>
            <person name="Wu L."/>
            <person name="Ma J."/>
        </authorList>
    </citation>
    <scope>NUCLEOTIDE SEQUENCE [LARGE SCALE GENOMIC DNA]</scope>
    <source>
        <strain evidence="2">CCM 8933</strain>
    </source>
</reference>
<comment type="caution">
    <text evidence="1">The sequence shown here is derived from an EMBL/GenBank/DDBJ whole genome shotgun (WGS) entry which is preliminary data.</text>
</comment>
<dbReference type="Gene3D" id="3.40.50.980">
    <property type="match status" value="1"/>
</dbReference>
<keyword evidence="2" id="KW-1185">Reference proteome</keyword>
<proteinExistence type="predicted"/>